<dbReference type="AlphaFoldDB" id="A0A371IYC0"/>
<dbReference type="OrthoDB" id="2453682at2"/>
<dbReference type="EMBL" id="NOJY02000069">
    <property type="protein sequence ID" value="RDY25470.1"/>
    <property type="molecule type" value="Genomic_DNA"/>
</dbReference>
<organism evidence="2 3">
    <name type="scientific">Romboutsia weinsteinii</name>
    <dbReference type="NCBI Taxonomy" id="2020949"/>
    <lineage>
        <taxon>Bacteria</taxon>
        <taxon>Bacillati</taxon>
        <taxon>Bacillota</taxon>
        <taxon>Clostridia</taxon>
        <taxon>Peptostreptococcales</taxon>
        <taxon>Peptostreptococcaceae</taxon>
        <taxon>Romboutsia</taxon>
    </lineage>
</organism>
<keyword evidence="1" id="KW-0472">Membrane</keyword>
<comment type="caution">
    <text evidence="2">The sequence shown here is derived from an EMBL/GenBank/DDBJ whole genome shotgun (WGS) entry which is preliminary data.</text>
</comment>
<keyword evidence="1" id="KW-0812">Transmembrane</keyword>
<accession>A0A371IYC0</accession>
<evidence type="ECO:0000313" key="3">
    <source>
        <dbReference type="Proteomes" id="UP000215694"/>
    </source>
</evidence>
<keyword evidence="1" id="KW-1133">Transmembrane helix</keyword>
<dbReference type="RefSeq" id="WP_094368085.1">
    <property type="nucleotide sequence ID" value="NZ_NOJY02000069.1"/>
</dbReference>
<protein>
    <submittedName>
        <fullName evidence="2">Uncharacterized protein</fullName>
    </submittedName>
</protein>
<gene>
    <name evidence="2" type="ORF">CHL78_018020</name>
</gene>
<evidence type="ECO:0000256" key="1">
    <source>
        <dbReference type="SAM" id="Phobius"/>
    </source>
</evidence>
<name>A0A371IYC0_9FIRM</name>
<evidence type="ECO:0000313" key="2">
    <source>
        <dbReference type="EMBL" id="RDY25470.1"/>
    </source>
</evidence>
<feature type="transmembrane region" description="Helical" evidence="1">
    <location>
        <begin position="57"/>
        <end position="81"/>
    </location>
</feature>
<dbReference type="Proteomes" id="UP000215694">
    <property type="component" value="Unassembled WGS sequence"/>
</dbReference>
<sequence length="134" mass="14871">MLDLIKSISIEVSGYLAVMMLVLIIIVHGLVILKILPHTWINGGRSTSYESQRKQSMLGIIVLTLTILILLIASNIITVSIPSILSSIINTILWIMVILLAISTVMQLFGTYFEKYVMSIIAFILLVCVLRIAL</sequence>
<feature type="transmembrane region" description="Helical" evidence="1">
    <location>
        <begin position="116"/>
        <end position="133"/>
    </location>
</feature>
<keyword evidence="3" id="KW-1185">Reference proteome</keyword>
<proteinExistence type="predicted"/>
<feature type="transmembrane region" description="Helical" evidence="1">
    <location>
        <begin position="87"/>
        <end position="109"/>
    </location>
</feature>
<reference evidence="2 3" key="1">
    <citation type="journal article" date="2017" name="Genome Announc.">
        <title>Draft Genome Sequence of Romboutsia weinsteinii sp. nov. Strain CCRI-19649(T) Isolated from Surface Water.</title>
        <authorList>
            <person name="Maheux A.F."/>
            <person name="Boudreau D.K."/>
            <person name="Berube E."/>
            <person name="Boissinot M."/>
            <person name="Cantin P."/>
            <person name="Raymond F."/>
            <person name="Corbeil J."/>
            <person name="Omar R.F."/>
            <person name="Bergeron M.G."/>
        </authorList>
    </citation>
    <scope>NUCLEOTIDE SEQUENCE [LARGE SCALE GENOMIC DNA]</scope>
    <source>
        <strain evidence="2 3">CCRI-19649</strain>
    </source>
</reference>
<feature type="transmembrane region" description="Helical" evidence="1">
    <location>
        <begin position="12"/>
        <end position="36"/>
    </location>
</feature>